<dbReference type="InterPro" id="IPR013498">
    <property type="entry name" value="Topo_IA_Znf"/>
</dbReference>
<sequence>MALFGSPKPVVLKEGSAAEEQLRQMEDAKGTLSPRAEARLEKDLRLVRAGIDGERHILYELKNSHMDMFILQDLFLEHEGLTAQIDFLVITPQRNFVIECKNLVGNIEINSRGDFIRTFEGGKKEGIYSPVTQNHRHLELIKALRKAGRSTVANLVAGSSTDDAYRSLVVLANPKTILNDRYAKRDVKAQVIRADQLIETIKRINNEKGPGRDKTFRSVTQDCAEWFLAQHKPREIDYLAKYREKPKTEQKPSRPEPSASNNSDSEPLVTSVSEQSAANEVSILCPKCGAPMVKRTARKGARAGKPFYGCSNYPKCRGIVNLER</sequence>
<accession>A0A369P061</accession>
<organism evidence="3 4">
    <name type="scientific">Adlercreutzia equolifaciens subsp. celatus</name>
    <dbReference type="NCBI Taxonomy" id="394340"/>
    <lineage>
        <taxon>Bacteria</taxon>
        <taxon>Bacillati</taxon>
        <taxon>Actinomycetota</taxon>
        <taxon>Coriobacteriia</taxon>
        <taxon>Eggerthellales</taxon>
        <taxon>Eggerthellaceae</taxon>
        <taxon>Adlercreutzia</taxon>
    </lineage>
</organism>
<proteinExistence type="predicted"/>
<dbReference type="GO" id="GO:0005694">
    <property type="term" value="C:chromosome"/>
    <property type="evidence" value="ECO:0007669"/>
    <property type="project" value="InterPro"/>
</dbReference>
<dbReference type="RefSeq" id="WP_114549359.1">
    <property type="nucleotide sequence ID" value="NZ_PPUT01000022.1"/>
</dbReference>
<feature type="compositionally biased region" description="Basic and acidic residues" evidence="1">
    <location>
        <begin position="243"/>
        <end position="254"/>
    </location>
</feature>
<dbReference type="InterPro" id="IPR011528">
    <property type="entry name" value="NERD"/>
</dbReference>
<dbReference type="Pfam" id="PF08378">
    <property type="entry name" value="NERD"/>
    <property type="match status" value="1"/>
</dbReference>
<dbReference type="Gene3D" id="3.30.65.10">
    <property type="entry name" value="Bacterial Topoisomerase I, domain 1"/>
    <property type="match status" value="1"/>
</dbReference>
<reference evidence="3 4" key="1">
    <citation type="journal article" date="2018" name="Elife">
        <title>Discovery and characterization of a prevalent human gut bacterial enzyme sufficient for the inactivation of a family of plant toxins.</title>
        <authorList>
            <person name="Koppel N."/>
            <person name="Bisanz J.E."/>
            <person name="Pandelia M.E."/>
            <person name="Turnbaugh P.J."/>
            <person name="Balskus E.P."/>
        </authorList>
    </citation>
    <scope>NUCLEOTIDE SEQUENCE [LARGE SCALE GENOMIC DNA]</scope>
    <source>
        <strain evidence="3 4">OB21 GAM 11</strain>
    </source>
</reference>
<dbReference type="GO" id="GO:0006265">
    <property type="term" value="P:DNA topological change"/>
    <property type="evidence" value="ECO:0007669"/>
    <property type="project" value="InterPro"/>
</dbReference>
<name>A0A369P061_9ACTN</name>
<comment type="caution">
    <text evidence="3">The sequence shown here is derived from an EMBL/GenBank/DDBJ whole genome shotgun (WGS) entry which is preliminary data.</text>
</comment>
<gene>
    <name evidence="3" type="ORF">C1850_08550</name>
</gene>
<evidence type="ECO:0000313" key="3">
    <source>
        <dbReference type="EMBL" id="RDC43124.1"/>
    </source>
</evidence>
<dbReference type="SUPFAM" id="SSF57783">
    <property type="entry name" value="Zinc beta-ribbon"/>
    <property type="match status" value="1"/>
</dbReference>
<dbReference type="PROSITE" id="PS50965">
    <property type="entry name" value="NERD"/>
    <property type="match status" value="1"/>
</dbReference>
<dbReference type="EMBL" id="PPUT01000022">
    <property type="protein sequence ID" value="RDC43124.1"/>
    <property type="molecule type" value="Genomic_DNA"/>
</dbReference>
<feature type="compositionally biased region" description="Polar residues" evidence="1">
    <location>
        <begin position="258"/>
        <end position="274"/>
    </location>
</feature>
<feature type="domain" description="NERD" evidence="2">
    <location>
        <begin position="49"/>
        <end position="164"/>
    </location>
</feature>
<protein>
    <recommendedName>
        <fullName evidence="2">NERD domain-containing protein</fullName>
    </recommendedName>
</protein>
<evidence type="ECO:0000256" key="1">
    <source>
        <dbReference type="SAM" id="MobiDB-lite"/>
    </source>
</evidence>
<dbReference type="AlphaFoldDB" id="A0A369P061"/>
<evidence type="ECO:0000259" key="2">
    <source>
        <dbReference type="PROSITE" id="PS50965"/>
    </source>
</evidence>
<dbReference type="Proteomes" id="UP000253805">
    <property type="component" value="Unassembled WGS sequence"/>
</dbReference>
<dbReference type="Pfam" id="PF01396">
    <property type="entry name" value="Zn_ribbon_Top1"/>
    <property type="match status" value="1"/>
</dbReference>
<evidence type="ECO:0000313" key="4">
    <source>
        <dbReference type="Proteomes" id="UP000253805"/>
    </source>
</evidence>
<dbReference type="GO" id="GO:0003677">
    <property type="term" value="F:DNA binding"/>
    <property type="evidence" value="ECO:0007669"/>
    <property type="project" value="InterPro"/>
</dbReference>
<dbReference type="GO" id="GO:0003916">
    <property type="term" value="F:DNA topoisomerase activity"/>
    <property type="evidence" value="ECO:0007669"/>
    <property type="project" value="InterPro"/>
</dbReference>
<feature type="region of interest" description="Disordered" evidence="1">
    <location>
        <begin position="243"/>
        <end position="274"/>
    </location>
</feature>